<sequence length="229" mass="26384">MDFFFVLFFRVLLVGVLFLLLPLEAIFDLELASDNLQWSDHVHHHSSHLIPFAHFCTYGIPQCMINDGYIDPYDSLEAIFDLELASDNLQMVRQRPSPYNHHLSYTVVSHRLSRGELGQLRHRAIETKIVSLAKLPYGKTHIAIASTHRFNCPATMAIETLEATSKYKKPKKKLIFTLRIAGRSTYAAPSYYTKSPKYYTTKAPEYYTTASYYTTTYANPSYYTEAPKY</sequence>
<comment type="caution">
    <text evidence="1">The sequence shown here is derived from an EMBL/GenBank/DDBJ whole genome shotgun (WGS) entry which is preliminary data.</text>
</comment>
<evidence type="ECO:0000313" key="2">
    <source>
        <dbReference type="Proteomes" id="UP001234178"/>
    </source>
</evidence>
<evidence type="ECO:0000313" key="1">
    <source>
        <dbReference type="EMBL" id="KAK4028271.1"/>
    </source>
</evidence>
<protein>
    <submittedName>
        <fullName evidence="1">Uncharacterized protein</fullName>
    </submittedName>
</protein>
<accession>A0ABR0AT46</accession>
<reference evidence="1 2" key="1">
    <citation type="journal article" date="2023" name="Nucleic Acids Res.">
        <title>The hologenome of Daphnia magna reveals possible DNA methylation and microbiome-mediated evolution of the host genome.</title>
        <authorList>
            <person name="Chaturvedi A."/>
            <person name="Li X."/>
            <person name="Dhandapani V."/>
            <person name="Marshall H."/>
            <person name="Kissane S."/>
            <person name="Cuenca-Cambronero M."/>
            <person name="Asole G."/>
            <person name="Calvet F."/>
            <person name="Ruiz-Romero M."/>
            <person name="Marangio P."/>
            <person name="Guigo R."/>
            <person name="Rago D."/>
            <person name="Mirbahai L."/>
            <person name="Eastwood N."/>
            <person name="Colbourne J.K."/>
            <person name="Zhou J."/>
            <person name="Mallon E."/>
            <person name="Orsini L."/>
        </authorList>
    </citation>
    <scope>NUCLEOTIDE SEQUENCE [LARGE SCALE GENOMIC DNA]</scope>
    <source>
        <strain evidence="1">LRV0_1</strain>
    </source>
</reference>
<dbReference type="EMBL" id="JAOYFB010000038">
    <property type="protein sequence ID" value="KAK4028271.1"/>
    <property type="molecule type" value="Genomic_DNA"/>
</dbReference>
<dbReference type="Proteomes" id="UP001234178">
    <property type="component" value="Unassembled WGS sequence"/>
</dbReference>
<name>A0ABR0AT46_9CRUS</name>
<proteinExistence type="predicted"/>
<keyword evidence="2" id="KW-1185">Reference proteome</keyword>
<gene>
    <name evidence="1" type="ORF">OUZ56_017551</name>
</gene>
<organism evidence="1 2">
    <name type="scientific">Daphnia magna</name>
    <dbReference type="NCBI Taxonomy" id="35525"/>
    <lineage>
        <taxon>Eukaryota</taxon>
        <taxon>Metazoa</taxon>
        <taxon>Ecdysozoa</taxon>
        <taxon>Arthropoda</taxon>
        <taxon>Crustacea</taxon>
        <taxon>Branchiopoda</taxon>
        <taxon>Diplostraca</taxon>
        <taxon>Cladocera</taxon>
        <taxon>Anomopoda</taxon>
        <taxon>Daphniidae</taxon>
        <taxon>Daphnia</taxon>
    </lineage>
</organism>